<sequence>MEDLAWQFPAEPVERAAVRFCEAVARWRGKPELETYKQKPPTSSLNPSSSPTATTSVTSPMSGLGMTPSSIATPMTIESLVHSNPTSPTIGNATVSQPPMGVPGLGYGLNMPTPTPPVAGSAGSSFGGPPSSVSVNMKKKREVRKPSISVYFVPGPGEGSESGGLGWSGQRKRQRSPEDVFNPSKRIHT</sequence>
<evidence type="ECO:0000313" key="2">
    <source>
        <dbReference type="Proteomes" id="UP000308600"/>
    </source>
</evidence>
<keyword evidence="2" id="KW-1185">Reference proteome</keyword>
<reference evidence="1 2" key="1">
    <citation type="journal article" date="2019" name="Nat. Ecol. Evol.">
        <title>Megaphylogeny resolves global patterns of mushroom evolution.</title>
        <authorList>
            <person name="Varga T."/>
            <person name="Krizsan K."/>
            <person name="Foldi C."/>
            <person name="Dima B."/>
            <person name="Sanchez-Garcia M."/>
            <person name="Sanchez-Ramirez S."/>
            <person name="Szollosi G.J."/>
            <person name="Szarkandi J.G."/>
            <person name="Papp V."/>
            <person name="Albert L."/>
            <person name="Andreopoulos W."/>
            <person name="Angelini C."/>
            <person name="Antonin V."/>
            <person name="Barry K.W."/>
            <person name="Bougher N.L."/>
            <person name="Buchanan P."/>
            <person name="Buyck B."/>
            <person name="Bense V."/>
            <person name="Catcheside P."/>
            <person name="Chovatia M."/>
            <person name="Cooper J."/>
            <person name="Damon W."/>
            <person name="Desjardin D."/>
            <person name="Finy P."/>
            <person name="Geml J."/>
            <person name="Haridas S."/>
            <person name="Hughes K."/>
            <person name="Justo A."/>
            <person name="Karasinski D."/>
            <person name="Kautmanova I."/>
            <person name="Kiss B."/>
            <person name="Kocsube S."/>
            <person name="Kotiranta H."/>
            <person name="LaButti K.M."/>
            <person name="Lechner B.E."/>
            <person name="Liimatainen K."/>
            <person name="Lipzen A."/>
            <person name="Lukacs Z."/>
            <person name="Mihaltcheva S."/>
            <person name="Morgado L.N."/>
            <person name="Niskanen T."/>
            <person name="Noordeloos M.E."/>
            <person name="Ohm R.A."/>
            <person name="Ortiz-Santana B."/>
            <person name="Ovrebo C."/>
            <person name="Racz N."/>
            <person name="Riley R."/>
            <person name="Savchenko A."/>
            <person name="Shiryaev A."/>
            <person name="Soop K."/>
            <person name="Spirin V."/>
            <person name="Szebenyi C."/>
            <person name="Tomsovsky M."/>
            <person name="Tulloss R.E."/>
            <person name="Uehling J."/>
            <person name="Grigoriev I.V."/>
            <person name="Vagvolgyi C."/>
            <person name="Papp T."/>
            <person name="Martin F.M."/>
            <person name="Miettinen O."/>
            <person name="Hibbett D.S."/>
            <person name="Nagy L.G."/>
        </authorList>
    </citation>
    <scope>NUCLEOTIDE SEQUENCE [LARGE SCALE GENOMIC DNA]</scope>
    <source>
        <strain evidence="1 2">NL-1719</strain>
    </source>
</reference>
<accession>A0ACD3A3N2</accession>
<proteinExistence type="predicted"/>
<evidence type="ECO:0000313" key="1">
    <source>
        <dbReference type="EMBL" id="TFK60131.1"/>
    </source>
</evidence>
<protein>
    <submittedName>
        <fullName evidence="1">Uncharacterized protein</fullName>
    </submittedName>
</protein>
<name>A0ACD3A3N2_9AGAR</name>
<dbReference type="Proteomes" id="UP000308600">
    <property type="component" value="Unassembled WGS sequence"/>
</dbReference>
<organism evidence="1 2">
    <name type="scientific">Pluteus cervinus</name>
    <dbReference type="NCBI Taxonomy" id="181527"/>
    <lineage>
        <taxon>Eukaryota</taxon>
        <taxon>Fungi</taxon>
        <taxon>Dikarya</taxon>
        <taxon>Basidiomycota</taxon>
        <taxon>Agaricomycotina</taxon>
        <taxon>Agaricomycetes</taxon>
        <taxon>Agaricomycetidae</taxon>
        <taxon>Agaricales</taxon>
        <taxon>Pluteineae</taxon>
        <taxon>Pluteaceae</taxon>
        <taxon>Pluteus</taxon>
    </lineage>
</organism>
<gene>
    <name evidence="1" type="ORF">BDN72DRAFT_546411</name>
</gene>
<dbReference type="EMBL" id="ML208827">
    <property type="protein sequence ID" value="TFK60131.1"/>
    <property type="molecule type" value="Genomic_DNA"/>
</dbReference>